<accession>A0A317U1T3</accession>
<organism evidence="1 3">
    <name type="scientific">Legionella qingyii</name>
    <dbReference type="NCBI Taxonomy" id="2184757"/>
    <lineage>
        <taxon>Bacteria</taxon>
        <taxon>Pseudomonadati</taxon>
        <taxon>Pseudomonadota</taxon>
        <taxon>Gammaproteobacteria</taxon>
        <taxon>Legionellales</taxon>
        <taxon>Legionellaceae</taxon>
        <taxon>Legionella</taxon>
    </lineage>
</organism>
<name>A0A317U1T3_9GAMM</name>
<dbReference type="InterPro" id="IPR045179">
    <property type="entry name" value="YgfZ/GcvT"/>
</dbReference>
<dbReference type="Gene3D" id="2.40.30.160">
    <property type="match status" value="1"/>
</dbReference>
<dbReference type="NCBIfam" id="TIGR03317">
    <property type="entry name" value="ygfZ_signature"/>
    <property type="match status" value="1"/>
</dbReference>
<gene>
    <name evidence="1" type="ORF">DGG96_12690</name>
    <name evidence="2" type="ORF">ELY20_08550</name>
</gene>
<keyword evidence="4" id="KW-1185">Reference proteome</keyword>
<dbReference type="RefSeq" id="WP_110143036.1">
    <property type="nucleotide sequence ID" value="NZ_QHJG01000020.1"/>
</dbReference>
<dbReference type="Gene3D" id="3.30.70.1630">
    <property type="match status" value="1"/>
</dbReference>
<dbReference type="Proteomes" id="UP000247152">
    <property type="component" value="Unassembled WGS sequence"/>
</dbReference>
<dbReference type="SUPFAM" id="SSF103025">
    <property type="entry name" value="Folate-binding domain"/>
    <property type="match status" value="1"/>
</dbReference>
<reference evidence="1 3" key="1">
    <citation type="submission" date="2018-05" db="EMBL/GenBank/DDBJ databases">
        <title>Legionella qingyii sp.nov., whole genome shotgun sequence.</title>
        <authorList>
            <person name="Wu H."/>
            <person name="Zhu Q."/>
            <person name="Hu C."/>
        </authorList>
    </citation>
    <scope>NUCLEOTIDE SEQUENCE [LARGE SCALE GENOMIC DNA]</scope>
    <source>
        <strain evidence="1 3">HEB18</strain>
    </source>
</reference>
<dbReference type="Gene3D" id="3.30.70.1400">
    <property type="entry name" value="Aminomethyltransferase beta-barrel domains"/>
    <property type="match status" value="1"/>
</dbReference>
<protein>
    <submittedName>
        <fullName evidence="1">Folate-binding protein YgfZ</fullName>
    </submittedName>
</protein>
<dbReference type="GO" id="GO:0016226">
    <property type="term" value="P:iron-sulfur cluster assembly"/>
    <property type="evidence" value="ECO:0007669"/>
    <property type="project" value="TreeGrafter"/>
</dbReference>
<reference evidence="2 4" key="2">
    <citation type="submission" date="2018-12" db="EMBL/GenBank/DDBJ databases">
        <title>Legionella sp,whole genome shotgun sequence.</title>
        <authorList>
            <person name="Wu H."/>
        </authorList>
    </citation>
    <scope>NUCLEOTIDE SEQUENCE [LARGE SCALE GENOMIC DNA]</scope>
    <source>
        <strain evidence="2">Km489</strain>
        <strain evidence="4">km489</strain>
    </source>
</reference>
<proteinExistence type="predicted"/>
<dbReference type="OrthoDB" id="9796287at2"/>
<comment type="caution">
    <text evidence="1">The sequence shown here is derived from an EMBL/GenBank/DDBJ whole genome shotgun (WGS) entry which is preliminary data.</text>
</comment>
<dbReference type="EMBL" id="RZGX01000010">
    <property type="protein sequence ID" value="RUR22760.1"/>
    <property type="molecule type" value="Genomic_DNA"/>
</dbReference>
<evidence type="ECO:0000313" key="1">
    <source>
        <dbReference type="EMBL" id="PWY55319.1"/>
    </source>
</evidence>
<evidence type="ECO:0000313" key="3">
    <source>
        <dbReference type="Proteomes" id="UP000247152"/>
    </source>
</evidence>
<dbReference type="PANTHER" id="PTHR22602:SF0">
    <property type="entry name" value="TRANSFERASE CAF17, MITOCHONDRIAL-RELATED"/>
    <property type="match status" value="1"/>
</dbReference>
<dbReference type="Proteomes" id="UP000287374">
    <property type="component" value="Unassembled WGS sequence"/>
</dbReference>
<evidence type="ECO:0000313" key="2">
    <source>
        <dbReference type="EMBL" id="RUR22760.1"/>
    </source>
</evidence>
<dbReference type="EMBL" id="QHJG01000020">
    <property type="protein sequence ID" value="PWY55319.1"/>
    <property type="molecule type" value="Genomic_DNA"/>
</dbReference>
<sequence>MSTTFTHLINNRALTTFKALNNELELLPQKNYLFDLSYLSAIDVEGNKAIDFLQGQLTCDLGSLSDIQMIQGAQCNLKGRILALMDIINWQGVKLILPEDLQEATIHSLSKYALLSRVSLKSNAQFKIFGFYLQNQEDIIPDTEFFPNALYAHTYNARSCIYHLGNGFYIFLVLAEHAHEIQDRFMRKEQFLGSLTWHTLRLYQQQIEIYPESRGLFLPHRLDLQKTPYINFNKGCYKGQEIIARMHYKATLKHQMKLYEIMTDQKIYSGQKLFENPEGTELGQLVDFSILKPGRYLIAVSILKGNEQTVFLEGHNQSIELTNPSVTLSNPLT</sequence>
<dbReference type="InterPro" id="IPR017703">
    <property type="entry name" value="YgfZ/GCV_T_CS"/>
</dbReference>
<dbReference type="PANTHER" id="PTHR22602">
    <property type="entry name" value="TRANSFERASE CAF17, MITOCHONDRIAL-RELATED"/>
    <property type="match status" value="1"/>
</dbReference>
<evidence type="ECO:0000313" key="4">
    <source>
        <dbReference type="Proteomes" id="UP000287374"/>
    </source>
</evidence>
<dbReference type="AlphaFoldDB" id="A0A317U1T3"/>